<gene>
    <name evidence="2" type="ORF">LPB137_06135</name>
</gene>
<evidence type="ECO:0000313" key="2">
    <source>
        <dbReference type="EMBL" id="APW65453.1"/>
    </source>
</evidence>
<dbReference type="InterPro" id="IPR008869">
    <property type="entry name" value="MlaC/ttg2D"/>
</dbReference>
<dbReference type="KEGG" id="alp:LPB137_06135"/>
<dbReference type="RefSeq" id="WP_076085804.1">
    <property type="nucleotide sequence ID" value="NZ_CP019070.1"/>
</dbReference>
<dbReference type="EMBL" id="CP019070">
    <property type="protein sequence ID" value="APW65453.1"/>
    <property type="molecule type" value="Genomic_DNA"/>
</dbReference>
<feature type="signal peptide" evidence="1">
    <location>
        <begin position="1"/>
        <end position="24"/>
    </location>
</feature>
<keyword evidence="1" id="KW-0732">Signal</keyword>
<keyword evidence="3" id="KW-1185">Reference proteome</keyword>
<dbReference type="STRING" id="1850254.LPB137_06135"/>
<name>A0A1P8KLK6_9BACT</name>
<dbReference type="PANTHER" id="PTHR36573">
    <property type="entry name" value="INTERMEMBRANE PHOSPHOLIPID TRANSPORT SYSTEM BINDING PROTEIN MLAC"/>
    <property type="match status" value="1"/>
</dbReference>
<dbReference type="InterPro" id="IPR042245">
    <property type="entry name" value="Tgt2/MlaC_sf"/>
</dbReference>
<dbReference type="Pfam" id="PF05494">
    <property type="entry name" value="MlaC"/>
    <property type="match status" value="1"/>
</dbReference>
<accession>A0A1P8KLK6</accession>
<reference evidence="2 3" key="1">
    <citation type="submission" date="2017-01" db="EMBL/GenBank/DDBJ databases">
        <title>Genome sequencing of Arcobacter sp. LPB0137.</title>
        <authorList>
            <person name="Lee G.-W."/>
            <person name="Yi H."/>
        </authorList>
    </citation>
    <scope>NUCLEOTIDE SEQUENCE [LARGE SCALE GENOMIC DNA]</scope>
    <source>
        <strain evidence="2 3">LPB0137</strain>
    </source>
</reference>
<dbReference type="AlphaFoldDB" id="A0A1P8KLK6"/>
<dbReference type="PANTHER" id="PTHR36573:SF1">
    <property type="entry name" value="INTERMEMBRANE PHOSPHOLIPID TRANSPORT SYSTEM BINDING PROTEIN MLAC"/>
    <property type="match status" value="1"/>
</dbReference>
<sequence length="199" mass="23140">MKLKNLFKILLLITFAITSASALKKETIKEEMGNKINTILLILKDESLQTKQKGEKIVSIIDSVFDYNTMSKIALGKKTWTSISKEQRNEFVKVFERKLKNSYIDKLELYTNQEVKIISLEDYKGSRLQLVTELIGQDDVYTINYNFYKNRASNEWLIYDVDLIGVSIMQTNRQQFSGLLKEKTFDEMLAVLKEANEKN</sequence>
<protein>
    <submittedName>
        <fullName evidence="2">Toluene tolerance protein</fullName>
    </submittedName>
</protein>
<dbReference type="OrthoDB" id="9798905at2"/>
<organism evidence="2 3">
    <name type="scientific">Poseidonibacter parvus</name>
    <dbReference type="NCBI Taxonomy" id="1850254"/>
    <lineage>
        <taxon>Bacteria</taxon>
        <taxon>Pseudomonadati</taxon>
        <taxon>Campylobacterota</taxon>
        <taxon>Epsilonproteobacteria</taxon>
        <taxon>Campylobacterales</taxon>
        <taxon>Arcobacteraceae</taxon>
        <taxon>Poseidonibacter</taxon>
    </lineage>
</organism>
<feature type="chain" id="PRO_5012094434" evidence="1">
    <location>
        <begin position="25"/>
        <end position="199"/>
    </location>
</feature>
<dbReference type="Proteomes" id="UP000186074">
    <property type="component" value="Chromosome"/>
</dbReference>
<dbReference type="Gene3D" id="3.10.450.710">
    <property type="entry name" value="Tgt2/MlaC"/>
    <property type="match status" value="1"/>
</dbReference>
<proteinExistence type="predicted"/>
<evidence type="ECO:0000313" key="3">
    <source>
        <dbReference type="Proteomes" id="UP000186074"/>
    </source>
</evidence>
<evidence type="ECO:0000256" key="1">
    <source>
        <dbReference type="SAM" id="SignalP"/>
    </source>
</evidence>